<feature type="region of interest" description="Disordered" evidence="4">
    <location>
        <begin position="414"/>
        <end position="439"/>
    </location>
</feature>
<accession>A0A7I8JX77</accession>
<dbReference type="Pfam" id="PF03810">
    <property type="entry name" value="IBN_N"/>
    <property type="match status" value="1"/>
</dbReference>
<dbReference type="InterPro" id="IPR016024">
    <property type="entry name" value="ARM-type_fold"/>
</dbReference>
<name>A0A7I8JX77_SPIIN</name>
<dbReference type="GO" id="GO:0006606">
    <property type="term" value="P:protein import into nucleus"/>
    <property type="evidence" value="ECO:0007669"/>
    <property type="project" value="TreeGrafter"/>
</dbReference>
<dbReference type="InterPro" id="IPR011989">
    <property type="entry name" value="ARM-like"/>
</dbReference>
<feature type="domain" description="Importin N-terminal" evidence="5">
    <location>
        <begin position="28"/>
        <end position="96"/>
    </location>
</feature>
<evidence type="ECO:0000256" key="2">
    <source>
        <dbReference type="ARBA" id="ARBA00022448"/>
    </source>
</evidence>
<dbReference type="GO" id="GO:0005049">
    <property type="term" value="F:nuclear export signal receptor activity"/>
    <property type="evidence" value="ECO:0007669"/>
    <property type="project" value="TreeGrafter"/>
</dbReference>
<dbReference type="GO" id="GO:0006611">
    <property type="term" value="P:protein export from nucleus"/>
    <property type="evidence" value="ECO:0007669"/>
    <property type="project" value="TreeGrafter"/>
</dbReference>
<keyword evidence="7" id="KW-1185">Reference proteome</keyword>
<evidence type="ECO:0000259" key="5">
    <source>
        <dbReference type="PROSITE" id="PS50166"/>
    </source>
</evidence>
<protein>
    <recommendedName>
        <fullName evidence="5">Importin N-terminal domain-containing protein</fullName>
    </recommendedName>
</protein>
<comment type="subcellular location">
    <subcellularLocation>
        <location evidence="1">Nucleus</location>
    </subcellularLocation>
</comment>
<feature type="compositionally biased region" description="Basic residues" evidence="4">
    <location>
        <begin position="426"/>
        <end position="439"/>
    </location>
</feature>
<dbReference type="PANTHER" id="PTHR10997:SF29">
    <property type="entry name" value="ARM REPEAT SUPERFAMILY PROTEIN"/>
    <property type="match status" value="1"/>
</dbReference>
<dbReference type="InterPro" id="IPR001494">
    <property type="entry name" value="Importin-beta_N"/>
</dbReference>
<dbReference type="SUPFAM" id="SSF48371">
    <property type="entry name" value="ARM repeat"/>
    <property type="match status" value="1"/>
</dbReference>
<dbReference type="Proteomes" id="UP000663760">
    <property type="component" value="Chromosome 1"/>
</dbReference>
<dbReference type="GO" id="GO:0031267">
    <property type="term" value="F:small GTPase binding"/>
    <property type="evidence" value="ECO:0007669"/>
    <property type="project" value="InterPro"/>
</dbReference>
<dbReference type="PROSITE" id="PS50166">
    <property type="entry name" value="IMPORTIN_B_NT"/>
    <property type="match status" value="1"/>
</dbReference>
<dbReference type="GO" id="GO:0005635">
    <property type="term" value="C:nuclear envelope"/>
    <property type="evidence" value="ECO:0007669"/>
    <property type="project" value="TreeGrafter"/>
</dbReference>
<feature type="region of interest" description="Disordered" evidence="4">
    <location>
        <begin position="966"/>
        <end position="1007"/>
    </location>
</feature>
<dbReference type="OrthoDB" id="3268246at2759"/>
<keyword evidence="3" id="KW-0539">Nucleus</keyword>
<dbReference type="GO" id="GO:0005829">
    <property type="term" value="C:cytosol"/>
    <property type="evidence" value="ECO:0007669"/>
    <property type="project" value="TreeGrafter"/>
</dbReference>
<dbReference type="Gene3D" id="1.25.10.10">
    <property type="entry name" value="Leucine-rich Repeat Variant"/>
    <property type="match status" value="1"/>
</dbReference>
<dbReference type="AlphaFoldDB" id="A0A7I8JX77"/>
<evidence type="ECO:0000256" key="1">
    <source>
        <dbReference type="ARBA" id="ARBA00004123"/>
    </source>
</evidence>
<keyword evidence="2" id="KW-0813">Transport</keyword>
<dbReference type="PANTHER" id="PTHR10997">
    <property type="entry name" value="IMPORTIN-7, 8, 11"/>
    <property type="match status" value="1"/>
</dbReference>
<evidence type="ECO:0000256" key="4">
    <source>
        <dbReference type="SAM" id="MobiDB-lite"/>
    </source>
</evidence>
<evidence type="ECO:0000313" key="7">
    <source>
        <dbReference type="Proteomes" id="UP000663760"/>
    </source>
</evidence>
<proteinExistence type="predicted"/>
<organism evidence="6 7">
    <name type="scientific">Spirodela intermedia</name>
    <name type="common">Intermediate duckweed</name>
    <dbReference type="NCBI Taxonomy" id="51605"/>
    <lineage>
        <taxon>Eukaryota</taxon>
        <taxon>Viridiplantae</taxon>
        <taxon>Streptophyta</taxon>
        <taxon>Embryophyta</taxon>
        <taxon>Tracheophyta</taxon>
        <taxon>Spermatophyta</taxon>
        <taxon>Magnoliopsida</taxon>
        <taxon>Liliopsida</taxon>
        <taxon>Araceae</taxon>
        <taxon>Lemnoideae</taxon>
        <taxon>Spirodela</taxon>
    </lineage>
</organism>
<evidence type="ECO:0000256" key="3">
    <source>
        <dbReference type="ARBA" id="ARBA00023242"/>
    </source>
</evidence>
<sequence>MDVEALVPEIARLLDDTLAPEERLISSATEGLVRLSGAPGFGPALIAVATGGESDGQRIAAATYLKNFTKRLMGSDNLPPEAHCKFRNQLVQAVLQSEPAVLKVLVEALHFVVVKDFVEKNIWPELVPELKIVVQKSNFISACDSEWKSINTLAILKSIVKPFQYFLNPRLPKEPVPPQLELITKEILVPLQAPFCYFIDKAVSFQGDSGQEIDQIILTICKCLYFTVRSYMPSAFIPILPSSCRGLFKILDSMDFSNKKSGDAHVLRLKAGKRSLIILCTLVTRHRKHSDKLMPYIINSAFKIARHSANINKMDSLSERIVSLALDVISNVLETGPGWRLVSPHFSTLLESAIFPALVLNEKDISEWEEDHEEYMRKNHPSDLEISAWTEDLFTARKSAVNLLGVMALSKGPPMVSTGNDSAASIKRKKGEKNKRKDKRSSVGELLIIPFLSKFPLPSTALGVQSSYDYYGVLMAYGGLQDFLKERNPAYTTSLIQKRILPLYSLSGCLPYLIATANWVIGELASCLPQEMNDDIYNSLAKALVMPDQEDCSYYPVRASSAGAIAQMLEVRNVILIIRTGLCLLFFLATRLHVADENEASLLFQLLSTIVGVGQQHVSIHIPMIVSIIVGTLLKHLVPTLEPWPQIVEHGFASLAVIAQTWEDYALDEANQDKLNEAQLGCATIATSFSNLLQKAWLTPLQAKHSGNLPPPSCIDDTSALLGFIFRSIQAMKDVGELRIADLLVVWASLIAEYDAWEELEDFKIFSSIKEAVLVHKKHEDQSFFMRTMPPHALPSTAPRSVIEGIGAFVSRAIAAYPSATRRACSSVHLLLHVPRFSLESESIKRALALSFAKAAFSFFVSIRDKSPSLWKPLLLAVSSCYLCYPDTVEEALQGTEENGYIAWAGALAHMSNSSFELGLASESELKLAVVALTKVVERLLRSGLDMGTAVLRDCFVSLMEASVRLKETQEEGGDDDDDDDDDQEEGDDYSSEDIDEDSEDDEHEETEEEFLDRYAKAAAAVESEVLEEGDAEDEAQELELGALGGLDVEREVFSLVERNQQVLVPAQRLLPPQLIAGVLNTFPEYGLYLRENSM</sequence>
<gene>
    <name evidence="6" type="ORF">SI8410_01000590</name>
</gene>
<reference evidence="6" key="1">
    <citation type="submission" date="2020-02" db="EMBL/GenBank/DDBJ databases">
        <authorList>
            <person name="Scholz U."/>
            <person name="Mascher M."/>
            <person name="Fiebig A."/>
        </authorList>
    </citation>
    <scope>NUCLEOTIDE SEQUENCE</scope>
</reference>
<dbReference type="EMBL" id="LR746264">
    <property type="protein sequence ID" value="CAA7388349.1"/>
    <property type="molecule type" value="Genomic_DNA"/>
</dbReference>
<evidence type="ECO:0000313" key="6">
    <source>
        <dbReference type="EMBL" id="CAA7388349.1"/>
    </source>
</evidence>
<feature type="compositionally biased region" description="Acidic residues" evidence="4">
    <location>
        <begin position="971"/>
        <end position="1007"/>
    </location>
</feature>